<name>A0AAV2TQ36_CALDB</name>
<proteinExistence type="predicted"/>
<dbReference type="GO" id="GO:0005737">
    <property type="term" value="C:cytoplasm"/>
    <property type="evidence" value="ECO:0007669"/>
    <property type="project" value="TreeGrafter"/>
</dbReference>
<feature type="compositionally biased region" description="Basic and acidic residues" evidence="1">
    <location>
        <begin position="191"/>
        <end position="212"/>
    </location>
</feature>
<evidence type="ECO:0008006" key="4">
    <source>
        <dbReference type="Google" id="ProtNLM"/>
    </source>
</evidence>
<dbReference type="InterPro" id="IPR042651">
    <property type="entry name" value="Rgs22"/>
</dbReference>
<dbReference type="PANTHER" id="PTHR46583:SF2">
    <property type="entry name" value="RGS DOMAIN-CONTAINING PROTEIN"/>
    <property type="match status" value="1"/>
</dbReference>
<dbReference type="GO" id="GO:0009966">
    <property type="term" value="P:regulation of signal transduction"/>
    <property type="evidence" value="ECO:0007669"/>
    <property type="project" value="InterPro"/>
</dbReference>
<evidence type="ECO:0000256" key="1">
    <source>
        <dbReference type="SAM" id="MobiDB-lite"/>
    </source>
</evidence>
<feature type="region of interest" description="Disordered" evidence="1">
    <location>
        <begin position="143"/>
        <end position="219"/>
    </location>
</feature>
<gene>
    <name evidence="2" type="ORF">CDAUBV1_LOCUS12973</name>
</gene>
<dbReference type="InterPro" id="IPR044926">
    <property type="entry name" value="RGS_subdomain_2"/>
</dbReference>
<dbReference type="Gene3D" id="1.10.167.10">
    <property type="entry name" value="Regulator of G-protein Signalling 4, domain 2"/>
    <property type="match status" value="3"/>
</dbReference>
<evidence type="ECO:0000313" key="2">
    <source>
        <dbReference type="EMBL" id="CAL5138389.1"/>
    </source>
</evidence>
<dbReference type="PANTHER" id="PTHR46583">
    <property type="entry name" value="REGULATOR OF G-PROTEIN SIGNALING 22"/>
    <property type="match status" value="1"/>
</dbReference>
<feature type="compositionally biased region" description="Basic and acidic residues" evidence="1">
    <location>
        <begin position="152"/>
        <end position="176"/>
    </location>
</feature>
<sequence length="1353" mass="154549">MKLCKLLARPIESKAYIESDCGNKAGGLFSSGGTSVSKGVYGTSRQSTFIESNSSIEYGGESTEDECYDEESEEQLKKSSNKTICSSSYEYVPNNETAEDMSSRRRQSLEFSKYFRIKRRSVDWESGEAVMLELQLSVGRPSPLIEQSTCDESSRRDPAVLTKRPDSGPSKQRVEEYSSEQLGNESVVCSEPEHDRSSGEELLNKPANECENHRRRSSEAAQDMDEIFRAFNDQSPFNNVPSESITTKLQRRLKCLEKRQNIPLQRLKELLLSSKEGMQDFIAFLVPTKGITMLDFWLDCETINMNVSKQQPSKRVQVKFQLLRELEDRYALHLNPRARRHLAAASTTLANYLLPTSFGADNLLAQKIGEAMFECVQYDVLRQLRAYWLPCWLLHWETRINHCYFLPTSAGGSALFYVPSSEATSLEKWESMNYGNNSSSQSTNEFNQSFVGTTDETVDEQYELTSAHTWTTDEMDWQNEVQGRLLARALRKKGLIDVDNNRAILKDIKNQRLFRPAQSTVGTTSSQVTGSTSSATLFRAGAVNTATTAGMRRPVFNHLSLAWSIPVEMNQVLGLTRVPGSSWEALRIQELKSTGVQETQWQPGPSQDVGSKQSEVTIEPWFVSLGVSGASNELTDDPKDTIEDRTNAVKSIITIEGQEQMSADQSIKSAGKEVLVLQRGSYQLLINRMNKVILSDAAAGGPFQFFLERNKLEKLSRALGFLQAVDDFSRQSYCPTPNRLTQLAKAWHIANKFLIAGSKWDLELPLDVVQEVTNCIRLKRNQVPVCIYEKIRQRCLSLLLPAWIDFLKTDALQFARANIRCTDDTPPPESIDDFDVFFTNGDVTVVRKTPPRPDSSIKNRTKSWDSLTAEQKEYRIRLALERRRMMEYERKRALRAMKRRQKEAAEAKSRKVSPTGLRRIQHDEEEDHTTPRESQRGGGRKHSVRASGLKAFVSNKILMGHFQAWLTKQSQAQTIQSEMEKYDSFMREFSYVLEVTRLIAMPSERRKPEYAQRRAEKVDFIFKTFLSEKSPKKIFVTAKYIEKLQVEKDWPSVETLKGIREQAMQNLDKPFAEFLTKFLDVLGISVDQLAQMSEKNLALLVSSPSESDEGQKVKKHFAYRAQPTLEDQKRFEDLLARCAFKPLTFEVVLFYQYLVDSEKRGGNKFIDQDLIFYIEVLRFQELCRGNAPFHLVKQKVNCILMTYIESVFPPKVQVNLPDDVSRRLSQKIGHNITSKSIRNVNFFDEPMRIIFRELLPYWAGFCVNVLYPPKSARQVSHTSTDRSKIALEIPWLSAPLSYKSQELLSRRLIAYNQWSDCAVDYKLPRLPKNVRANIVTFSIKDGISWKYGEQTPT</sequence>
<dbReference type="SUPFAM" id="SSF48097">
    <property type="entry name" value="Regulator of G-protein signaling, RGS"/>
    <property type="match status" value="2"/>
</dbReference>
<feature type="region of interest" description="Disordered" evidence="1">
    <location>
        <begin position="895"/>
        <end position="944"/>
    </location>
</feature>
<protein>
    <recommendedName>
        <fullName evidence="4">RGS domain-containing protein</fullName>
    </recommendedName>
</protein>
<dbReference type="GO" id="GO:0001965">
    <property type="term" value="F:G-protein alpha-subunit binding"/>
    <property type="evidence" value="ECO:0007669"/>
    <property type="project" value="InterPro"/>
</dbReference>
<evidence type="ECO:0000313" key="3">
    <source>
        <dbReference type="Proteomes" id="UP001497525"/>
    </source>
</evidence>
<dbReference type="EMBL" id="CAXLJL010000489">
    <property type="protein sequence ID" value="CAL5138389.1"/>
    <property type="molecule type" value="Genomic_DNA"/>
</dbReference>
<dbReference type="InterPro" id="IPR036305">
    <property type="entry name" value="RGS_sf"/>
</dbReference>
<dbReference type="GO" id="GO:0005634">
    <property type="term" value="C:nucleus"/>
    <property type="evidence" value="ECO:0007669"/>
    <property type="project" value="TreeGrafter"/>
</dbReference>
<dbReference type="Proteomes" id="UP001497525">
    <property type="component" value="Unassembled WGS sequence"/>
</dbReference>
<organism evidence="2 3">
    <name type="scientific">Calicophoron daubneyi</name>
    <name type="common">Rumen fluke</name>
    <name type="synonym">Paramphistomum daubneyi</name>
    <dbReference type="NCBI Taxonomy" id="300641"/>
    <lineage>
        <taxon>Eukaryota</taxon>
        <taxon>Metazoa</taxon>
        <taxon>Spiralia</taxon>
        <taxon>Lophotrochozoa</taxon>
        <taxon>Platyhelminthes</taxon>
        <taxon>Trematoda</taxon>
        <taxon>Digenea</taxon>
        <taxon>Plagiorchiida</taxon>
        <taxon>Pronocephalata</taxon>
        <taxon>Paramphistomoidea</taxon>
        <taxon>Paramphistomidae</taxon>
        <taxon>Calicophoron</taxon>
    </lineage>
</organism>
<reference evidence="2" key="1">
    <citation type="submission" date="2024-06" db="EMBL/GenBank/DDBJ databases">
        <authorList>
            <person name="Liu X."/>
            <person name="Lenzi L."/>
            <person name="Haldenby T S."/>
            <person name="Uol C."/>
        </authorList>
    </citation>
    <scope>NUCLEOTIDE SEQUENCE</scope>
</reference>
<accession>A0AAV2TQ36</accession>
<comment type="caution">
    <text evidence="2">The sequence shown here is derived from an EMBL/GenBank/DDBJ whole genome shotgun (WGS) entry which is preliminary data.</text>
</comment>